<dbReference type="Pfam" id="PF07690">
    <property type="entry name" value="MFS_1"/>
    <property type="match status" value="1"/>
</dbReference>
<feature type="transmembrane region" description="Helical" evidence="6">
    <location>
        <begin position="7"/>
        <end position="31"/>
    </location>
</feature>
<evidence type="ECO:0000313" key="8">
    <source>
        <dbReference type="EMBL" id="SEA44800.1"/>
    </source>
</evidence>
<feature type="transmembrane region" description="Helical" evidence="6">
    <location>
        <begin position="239"/>
        <end position="257"/>
    </location>
</feature>
<protein>
    <submittedName>
        <fullName evidence="8">Predicted arabinose efflux permease, MFS family</fullName>
    </submittedName>
</protein>
<evidence type="ECO:0000259" key="7">
    <source>
        <dbReference type="PROSITE" id="PS50850"/>
    </source>
</evidence>
<dbReference type="OrthoDB" id="199773at2"/>
<reference evidence="8 9" key="1">
    <citation type="submission" date="2016-10" db="EMBL/GenBank/DDBJ databases">
        <authorList>
            <person name="de Groot N.N."/>
        </authorList>
    </citation>
    <scope>NUCLEOTIDE SEQUENCE [LARGE SCALE GENOMIC DNA]</scope>
    <source>
        <strain evidence="8 9">DSM 19033</strain>
    </source>
</reference>
<evidence type="ECO:0000313" key="9">
    <source>
        <dbReference type="Proteomes" id="UP000198850"/>
    </source>
</evidence>
<dbReference type="InterPro" id="IPR011701">
    <property type="entry name" value="MFS"/>
</dbReference>
<feature type="transmembrane region" description="Helical" evidence="6">
    <location>
        <begin position="356"/>
        <end position="374"/>
    </location>
</feature>
<gene>
    <name evidence="8" type="ORF">SAMN05443550_103258</name>
</gene>
<evidence type="ECO:0000256" key="4">
    <source>
        <dbReference type="ARBA" id="ARBA00022989"/>
    </source>
</evidence>
<evidence type="ECO:0000256" key="3">
    <source>
        <dbReference type="ARBA" id="ARBA00022692"/>
    </source>
</evidence>
<dbReference type="STRING" id="425514.SAMN05443550_103258"/>
<feature type="transmembrane region" description="Helical" evidence="6">
    <location>
        <begin position="201"/>
        <end position="224"/>
    </location>
</feature>
<dbReference type="EMBL" id="FNRA01000003">
    <property type="protein sequence ID" value="SEA44800.1"/>
    <property type="molecule type" value="Genomic_DNA"/>
</dbReference>
<feature type="transmembrane region" description="Helical" evidence="6">
    <location>
        <begin position="291"/>
        <end position="316"/>
    </location>
</feature>
<keyword evidence="2" id="KW-1003">Cell membrane</keyword>
<dbReference type="PROSITE" id="PS50850">
    <property type="entry name" value="MFS"/>
    <property type="match status" value="1"/>
</dbReference>
<proteinExistence type="predicted"/>
<dbReference type="Gene3D" id="1.20.1250.20">
    <property type="entry name" value="MFS general substrate transporter like domains"/>
    <property type="match status" value="2"/>
</dbReference>
<feature type="transmembrane region" description="Helical" evidence="6">
    <location>
        <begin position="132"/>
        <end position="152"/>
    </location>
</feature>
<comment type="subcellular location">
    <subcellularLocation>
        <location evidence="1">Cell membrane</location>
        <topology evidence="1">Multi-pass membrane protein</topology>
    </subcellularLocation>
</comment>
<keyword evidence="3 6" id="KW-0812">Transmembrane</keyword>
<sequence>MKNKIAYIGCISLIGVISTEFGVIGILPQIAGYYHITIDKAGVLLSAFAMVAAIAGPFLTILTSGINRKKLMAISMTIFLITGVVSSLSPPFWLLLLVRLLPAFLHPALVSAAVGAATVAADKKDAHKMMAIVIGGVGIATITTVPFATYIASVFNSWQASFMVQTVISSIAISAIWLGLPSMPVEEEKSYSTQLKILTKPLFIASATFTFLMNGTMFTTYSYFADYLGKINGMDPKTISAMLLLFGITGVLGNFAAGKMLSKNITITTASFLIGLTLISIPIYYSGSMSPWVIVLIAIWGFFHTPCFLTGQAYMIETAPEAPEFANSISISFGNLGISLGTAISGLSIAGNGLHSAPWVMLSFGILALITLSIKEIMEKKFRAKQKAVNQY</sequence>
<dbReference type="InterPro" id="IPR050189">
    <property type="entry name" value="MFS_Efflux_Transporters"/>
</dbReference>
<keyword evidence="4 6" id="KW-1133">Transmembrane helix</keyword>
<dbReference type="RefSeq" id="WP_090555893.1">
    <property type="nucleotide sequence ID" value="NZ_FNRA01000003.1"/>
</dbReference>
<feature type="transmembrane region" description="Helical" evidence="6">
    <location>
        <begin position="43"/>
        <end position="62"/>
    </location>
</feature>
<feature type="transmembrane region" description="Helical" evidence="6">
    <location>
        <begin position="264"/>
        <end position="285"/>
    </location>
</feature>
<feature type="domain" description="Major facilitator superfamily (MFS) profile" evidence="7">
    <location>
        <begin position="1"/>
        <end position="383"/>
    </location>
</feature>
<evidence type="ECO:0000256" key="2">
    <source>
        <dbReference type="ARBA" id="ARBA00022475"/>
    </source>
</evidence>
<dbReference type="SUPFAM" id="SSF103473">
    <property type="entry name" value="MFS general substrate transporter"/>
    <property type="match status" value="1"/>
</dbReference>
<feature type="transmembrane region" description="Helical" evidence="6">
    <location>
        <begin position="100"/>
        <end position="120"/>
    </location>
</feature>
<dbReference type="PANTHER" id="PTHR43124:SF3">
    <property type="entry name" value="CHLORAMPHENICOL EFFLUX PUMP RV0191"/>
    <property type="match status" value="1"/>
</dbReference>
<dbReference type="InterPro" id="IPR036259">
    <property type="entry name" value="MFS_trans_sf"/>
</dbReference>
<keyword evidence="5 6" id="KW-0472">Membrane</keyword>
<dbReference type="CDD" id="cd17324">
    <property type="entry name" value="MFS_NepI_like"/>
    <property type="match status" value="1"/>
</dbReference>
<evidence type="ECO:0000256" key="1">
    <source>
        <dbReference type="ARBA" id="ARBA00004651"/>
    </source>
</evidence>
<feature type="transmembrane region" description="Helical" evidence="6">
    <location>
        <begin position="328"/>
        <end position="350"/>
    </location>
</feature>
<dbReference type="GO" id="GO:0005886">
    <property type="term" value="C:plasma membrane"/>
    <property type="evidence" value="ECO:0007669"/>
    <property type="project" value="UniProtKB-SubCell"/>
</dbReference>
<evidence type="ECO:0000256" key="5">
    <source>
        <dbReference type="ARBA" id="ARBA00023136"/>
    </source>
</evidence>
<feature type="transmembrane region" description="Helical" evidence="6">
    <location>
        <begin position="74"/>
        <end position="94"/>
    </location>
</feature>
<accession>A0A1H4B9I3</accession>
<evidence type="ECO:0000256" key="6">
    <source>
        <dbReference type="SAM" id="Phobius"/>
    </source>
</evidence>
<keyword evidence="9" id="KW-1185">Reference proteome</keyword>
<dbReference type="AlphaFoldDB" id="A0A1H4B9I3"/>
<dbReference type="GO" id="GO:0022857">
    <property type="term" value="F:transmembrane transporter activity"/>
    <property type="evidence" value="ECO:0007669"/>
    <property type="project" value="InterPro"/>
</dbReference>
<name>A0A1H4B9I3_9SPHI</name>
<dbReference type="PANTHER" id="PTHR43124">
    <property type="entry name" value="PURINE EFFLUX PUMP PBUE"/>
    <property type="match status" value="1"/>
</dbReference>
<dbReference type="InterPro" id="IPR020846">
    <property type="entry name" value="MFS_dom"/>
</dbReference>
<feature type="transmembrane region" description="Helical" evidence="6">
    <location>
        <begin position="158"/>
        <end position="180"/>
    </location>
</feature>
<dbReference type="Proteomes" id="UP000198850">
    <property type="component" value="Unassembled WGS sequence"/>
</dbReference>
<organism evidence="8 9">
    <name type="scientific">Pedobacter hartonius</name>
    <dbReference type="NCBI Taxonomy" id="425514"/>
    <lineage>
        <taxon>Bacteria</taxon>
        <taxon>Pseudomonadati</taxon>
        <taxon>Bacteroidota</taxon>
        <taxon>Sphingobacteriia</taxon>
        <taxon>Sphingobacteriales</taxon>
        <taxon>Sphingobacteriaceae</taxon>
        <taxon>Pedobacter</taxon>
    </lineage>
</organism>